<dbReference type="OrthoDB" id="39175at2759"/>
<dbReference type="PROSITE" id="PS50048">
    <property type="entry name" value="ZN2_CY6_FUNGAL_2"/>
    <property type="match status" value="1"/>
</dbReference>
<keyword evidence="5" id="KW-0804">Transcription</keyword>
<dbReference type="InterPro" id="IPR052360">
    <property type="entry name" value="Transcr_Regulatory_Proteins"/>
</dbReference>
<gene>
    <name evidence="9" type="ORF">SBOR_4732</name>
</gene>
<protein>
    <recommendedName>
        <fullName evidence="8">Zn(2)-C6 fungal-type domain-containing protein</fullName>
    </recommendedName>
</protein>
<organism evidence="9 10">
    <name type="scientific">Sclerotinia borealis (strain F-4128)</name>
    <dbReference type="NCBI Taxonomy" id="1432307"/>
    <lineage>
        <taxon>Eukaryota</taxon>
        <taxon>Fungi</taxon>
        <taxon>Dikarya</taxon>
        <taxon>Ascomycota</taxon>
        <taxon>Pezizomycotina</taxon>
        <taxon>Leotiomycetes</taxon>
        <taxon>Helotiales</taxon>
        <taxon>Sclerotiniaceae</taxon>
        <taxon>Sclerotinia</taxon>
    </lineage>
</organism>
<proteinExistence type="predicted"/>
<name>W9CG82_SCLBF</name>
<keyword evidence="3" id="KW-0805">Transcription regulation</keyword>
<dbReference type="HOGENOM" id="CLU_011409_2_0_1"/>
<keyword evidence="2" id="KW-0862">Zinc</keyword>
<evidence type="ECO:0000256" key="2">
    <source>
        <dbReference type="ARBA" id="ARBA00022833"/>
    </source>
</evidence>
<dbReference type="PROSITE" id="PS00463">
    <property type="entry name" value="ZN2_CY6_FUNGAL_1"/>
    <property type="match status" value="1"/>
</dbReference>
<sequence length="741" mass="82600">MAGATESGNRVRQRRASRPKVKTGCNNCKNRRVKCDESRPQCTKCVRSGRQCDGYPAYNPRNRHANNTLPIAPRPSNAGLESNSTSSNNSIIITTKFPGSTTLVPRRASKFINKTKSLNSSIPITPSTIKSIEIDSELFRPPTLGLAFDAKEGQYFQVFRTHTASELSGFFDSEFWMRSVLQESHSEACIRHAVVALGALYKTLETVAESPPGSPSSGSNQSTYSRDSAPTHWNFAWEQYGKAVTRMRQSIANGEVRSQRTILISSVLFTCFQSFVGDHKAAIKQVQVGLGVMEKQRRERRKLYIQREDDIVEEELGQMFTRMAIQAKSYDMAFHFPAPWVIRLSTNPSIANPVSSPSGPPSPSTTTPLTNLDFRYHVAHDPSLGNPPSPSDSSTGTTASIEAPIPESFSNVHEARLVLDALCERIMRYNEELVGFYTVSNNILPASIKSNGYGFGRSLEQWQSTFAPLLAKRRAPGTSNTERAGIIVLQMGCIMTRILVFTAFSANEMDFDQFLPIFAEINELAKELIVDEELALAQARCGEACRHVNSSMGRGIRTPFGVKVMSPSSSPGPEGKHGVHETYSHIKPSFALDLGIIPPLFVVATKCRDRKLRREAISLLTSSHRREGMWDSRLCAGVGKWIMNVEEEGLHDYVRGGVSEMQMVKDEKRVMVMEIEFDMERRWAMLRCGTRGVVGEGWDEGVEGYGEIMEFREDNSEGMEFREGMGEGERKGIEEFWSCMI</sequence>
<dbReference type="GO" id="GO:0008270">
    <property type="term" value="F:zinc ion binding"/>
    <property type="evidence" value="ECO:0007669"/>
    <property type="project" value="InterPro"/>
</dbReference>
<dbReference type="GO" id="GO:0003677">
    <property type="term" value="F:DNA binding"/>
    <property type="evidence" value="ECO:0007669"/>
    <property type="project" value="UniProtKB-KW"/>
</dbReference>
<evidence type="ECO:0000259" key="8">
    <source>
        <dbReference type="PROSITE" id="PS50048"/>
    </source>
</evidence>
<dbReference type="PANTHER" id="PTHR36206:SF4">
    <property type="entry name" value="HYPOTHETICAL CONSERVED PROTEIN (EUROFUNG)-RELATED"/>
    <property type="match status" value="1"/>
</dbReference>
<feature type="domain" description="Zn(2)-C6 fungal-type" evidence="8">
    <location>
        <begin position="24"/>
        <end position="52"/>
    </location>
</feature>
<keyword evidence="1" id="KW-0479">Metal-binding</keyword>
<dbReference type="CDD" id="cd00067">
    <property type="entry name" value="GAL4"/>
    <property type="match status" value="1"/>
</dbReference>
<reference evidence="9 10" key="1">
    <citation type="journal article" date="2014" name="Genome Announc.">
        <title>Draft genome sequence of Sclerotinia borealis, a psychrophilic plant pathogenic fungus.</title>
        <authorList>
            <person name="Mardanov A.V."/>
            <person name="Beletsky A.V."/>
            <person name="Kadnikov V.V."/>
            <person name="Ignatov A.N."/>
            <person name="Ravin N.V."/>
        </authorList>
    </citation>
    <scope>NUCLEOTIDE SEQUENCE [LARGE SCALE GENOMIC DNA]</scope>
    <source>
        <strain evidence="10">F-4157</strain>
    </source>
</reference>
<evidence type="ECO:0000256" key="4">
    <source>
        <dbReference type="ARBA" id="ARBA00023125"/>
    </source>
</evidence>
<keyword evidence="6" id="KW-0539">Nucleus</keyword>
<dbReference type="EMBL" id="AYSA01000222">
    <property type="protein sequence ID" value="ESZ94856.1"/>
    <property type="molecule type" value="Genomic_DNA"/>
</dbReference>
<dbReference type="Pfam" id="PF00172">
    <property type="entry name" value="Zn_clus"/>
    <property type="match status" value="1"/>
</dbReference>
<feature type="region of interest" description="Disordered" evidence="7">
    <location>
        <begin position="208"/>
        <end position="227"/>
    </location>
</feature>
<feature type="region of interest" description="Disordered" evidence="7">
    <location>
        <begin position="1"/>
        <end position="22"/>
    </location>
</feature>
<evidence type="ECO:0000256" key="5">
    <source>
        <dbReference type="ARBA" id="ARBA00023163"/>
    </source>
</evidence>
<comment type="caution">
    <text evidence="9">The sequence shown here is derived from an EMBL/GenBank/DDBJ whole genome shotgun (WGS) entry which is preliminary data.</text>
</comment>
<evidence type="ECO:0000256" key="3">
    <source>
        <dbReference type="ARBA" id="ARBA00023015"/>
    </source>
</evidence>
<evidence type="ECO:0000313" key="9">
    <source>
        <dbReference type="EMBL" id="ESZ94856.1"/>
    </source>
</evidence>
<feature type="region of interest" description="Disordered" evidence="7">
    <location>
        <begin position="380"/>
        <end position="405"/>
    </location>
</feature>
<dbReference type="InterPro" id="IPR021858">
    <property type="entry name" value="Fun_TF"/>
</dbReference>
<feature type="compositionally biased region" description="Polar residues" evidence="7">
    <location>
        <begin position="1"/>
        <end position="10"/>
    </location>
</feature>
<keyword evidence="4" id="KW-0238">DNA-binding</keyword>
<evidence type="ECO:0000256" key="7">
    <source>
        <dbReference type="SAM" id="MobiDB-lite"/>
    </source>
</evidence>
<dbReference type="SUPFAM" id="SSF57701">
    <property type="entry name" value="Zn2/Cys6 DNA-binding domain"/>
    <property type="match status" value="1"/>
</dbReference>
<dbReference type="InterPro" id="IPR001138">
    <property type="entry name" value="Zn2Cys6_DnaBD"/>
</dbReference>
<dbReference type="SMART" id="SM00066">
    <property type="entry name" value="GAL4"/>
    <property type="match status" value="1"/>
</dbReference>
<dbReference type="InterPro" id="IPR036864">
    <property type="entry name" value="Zn2-C6_fun-type_DNA-bd_sf"/>
</dbReference>
<feature type="compositionally biased region" description="Low complexity" evidence="7">
    <location>
        <begin position="391"/>
        <end position="400"/>
    </location>
</feature>
<dbReference type="Gene3D" id="4.10.240.10">
    <property type="entry name" value="Zn(2)-C6 fungal-type DNA-binding domain"/>
    <property type="match status" value="1"/>
</dbReference>
<evidence type="ECO:0000256" key="1">
    <source>
        <dbReference type="ARBA" id="ARBA00022723"/>
    </source>
</evidence>
<dbReference type="Proteomes" id="UP000019487">
    <property type="component" value="Unassembled WGS sequence"/>
</dbReference>
<dbReference type="AlphaFoldDB" id="W9CG82"/>
<dbReference type="PANTHER" id="PTHR36206">
    <property type="entry name" value="ASPERCRYPTIN BIOSYNTHESIS CLUSTER-SPECIFIC TRANSCRIPTION REGULATOR ATNN-RELATED"/>
    <property type="match status" value="1"/>
</dbReference>
<evidence type="ECO:0000313" key="10">
    <source>
        <dbReference type="Proteomes" id="UP000019487"/>
    </source>
</evidence>
<evidence type="ECO:0000256" key="6">
    <source>
        <dbReference type="ARBA" id="ARBA00023242"/>
    </source>
</evidence>
<accession>W9CG82</accession>
<dbReference type="Pfam" id="PF11951">
    <property type="entry name" value="Fungal_trans_2"/>
    <property type="match status" value="1"/>
</dbReference>
<keyword evidence="10" id="KW-1185">Reference proteome</keyword>
<feature type="compositionally biased region" description="Basic residues" evidence="7">
    <location>
        <begin position="11"/>
        <end position="21"/>
    </location>
</feature>
<dbReference type="STRING" id="1432307.W9CG82"/>
<dbReference type="GO" id="GO:0000981">
    <property type="term" value="F:DNA-binding transcription factor activity, RNA polymerase II-specific"/>
    <property type="evidence" value="ECO:0007669"/>
    <property type="project" value="InterPro"/>
</dbReference>